<dbReference type="InterPro" id="IPR011333">
    <property type="entry name" value="SKP1/BTB/POZ_sf"/>
</dbReference>
<dbReference type="InterPro" id="IPR016897">
    <property type="entry name" value="SKP1"/>
</dbReference>
<comment type="caution">
    <text evidence="3">The sequence shown here is derived from an EMBL/GenBank/DDBJ whole genome shotgun (WGS) entry which is preliminary data.</text>
</comment>
<dbReference type="SUPFAM" id="SSF54695">
    <property type="entry name" value="POZ domain"/>
    <property type="match status" value="1"/>
</dbReference>
<dbReference type="SMART" id="SM00512">
    <property type="entry name" value="Skp1"/>
    <property type="match status" value="1"/>
</dbReference>
<accession>A0AAD2D9I4</accession>
<evidence type="ECO:0000313" key="4">
    <source>
        <dbReference type="Proteomes" id="UP001295684"/>
    </source>
</evidence>
<dbReference type="Proteomes" id="UP001295684">
    <property type="component" value="Unassembled WGS sequence"/>
</dbReference>
<sequence length="136" mass="15356">MNRKIYLVSDEERKISISDEAAQLCKAFSAYLSCIHGDVNIPLPELQHDALSKVADFCEHFIKEPLNEIHKPSTQVSDIIQPQWYLEFFSLEIEELCNIMKAAKFLEISILKEACTAAAAIHGKGKSLTKAFRKMA</sequence>
<comment type="similarity">
    <text evidence="1">Belongs to the SKP1 family.</text>
</comment>
<gene>
    <name evidence="3" type="ORF">ECRASSUSDP1_LOCUS25954</name>
</gene>
<organism evidence="3 4">
    <name type="scientific">Euplotes crassus</name>
    <dbReference type="NCBI Taxonomy" id="5936"/>
    <lineage>
        <taxon>Eukaryota</taxon>
        <taxon>Sar</taxon>
        <taxon>Alveolata</taxon>
        <taxon>Ciliophora</taxon>
        <taxon>Intramacronucleata</taxon>
        <taxon>Spirotrichea</taxon>
        <taxon>Hypotrichia</taxon>
        <taxon>Euplotida</taxon>
        <taxon>Euplotidae</taxon>
        <taxon>Moneuplotes</taxon>
    </lineage>
</organism>
<evidence type="ECO:0000256" key="1">
    <source>
        <dbReference type="ARBA" id="ARBA00009993"/>
    </source>
</evidence>
<dbReference type="InterPro" id="IPR001232">
    <property type="entry name" value="SKP1-like"/>
</dbReference>
<dbReference type="PANTHER" id="PTHR11165">
    <property type="entry name" value="SKP1"/>
    <property type="match status" value="1"/>
</dbReference>
<keyword evidence="4" id="KW-1185">Reference proteome</keyword>
<dbReference type="EMBL" id="CAMPGE010026761">
    <property type="protein sequence ID" value="CAI2384428.1"/>
    <property type="molecule type" value="Genomic_DNA"/>
</dbReference>
<evidence type="ECO:0000313" key="3">
    <source>
        <dbReference type="EMBL" id="CAI2384428.1"/>
    </source>
</evidence>
<dbReference type="Gene3D" id="3.30.710.10">
    <property type="entry name" value="Potassium Channel Kv1.1, Chain A"/>
    <property type="match status" value="1"/>
</dbReference>
<dbReference type="InterPro" id="IPR036296">
    <property type="entry name" value="SKP1-like_dim_sf"/>
</dbReference>
<name>A0AAD2D9I4_EUPCR</name>
<protein>
    <submittedName>
        <fullName evidence="3">Uncharacterized protein</fullName>
    </submittedName>
</protein>
<evidence type="ECO:0000256" key="2">
    <source>
        <dbReference type="ARBA" id="ARBA00022786"/>
    </source>
</evidence>
<dbReference type="AlphaFoldDB" id="A0AAD2D9I4"/>
<dbReference type="SUPFAM" id="SSF81382">
    <property type="entry name" value="Skp1 dimerisation domain-like"/>
    <property type="match status" value="1"/>
</dbReference>
<keyword evidence="2" id="KW-0833">Ubl conjugation pathway</keyword>
<proteinExistence type="inferred from homology"/>
<dbReference type="GO" id="GO:0006511">
    <property type="term" value="P:ubiquitin-dependent protein catabolic process"/>
    <property type="evidence" value="ECO:0007669"/>
    <property type="project" value="InterPro"/>
</dbReference>
<reference evidence="3" key="1">
    <citation type="submission" date="2023-07" db="EMBL/GenBank/DDBJ databases">
        <authorList>
            <consortium name="AG Swart"/>
            <person name="Singh M."/>
            <person name="Singh A."/>
            <person name="Seah K."/>
            <person name="Emmerich C."/>
        </authorList>
    </citation>
    <scope>NUCLEOTIDE SEQUENCE</scope>
    <source>
        <strain evidence="3">DP1</strain>
    </source>
</reference>